<keyword evidence="2" id="KW-1185">Reference proteome</keyword>
<dbReference type="EMBL" id="JACIEC010000001">
    <property type="protein sequence ID" value="MBB4143058.1"/>
    <property type="molecule type" value="Genomic_DNA"/>
</dbReference>
<reference evidence="1 2" key="1">
    <citation type="submission" date="2020-08" db="EMBL/GenBank/DDBJ databases">
        <title>Genomic Encyclopedia of Type Strains, Phase IV (KMG-IV): sequencing the most valuable type-strain genomes for metagenomic binning, comparative biology and taxonomic classification.</title>
        <authorList>
            <person name="Goeker M."/>
        </authorList>
    </citation>
    <scope>NUCLEOTIDE SEQUENCE [LARGE SCALE GENOMIC DNA]</scope>
    <source>
        <strain evidence="1 2">DSM 29514</strain>
    </source>
</reference>
<comment type="caution">
    <text evidence="1">The sequence shown here is derived from an EMBL/GenBank/DDBJ whole genome shotgun (WGS) entry which is preliminary data.</text>
</comment>
<evidence type="ECO:0000313" key="1">
    <source>
        <dbReference type="EMBL" id="MBB4143058.1"/>
    </source>
</evidence>
<evidence type="ECO:0008006" key="3">
    <source>
        <dbReference type="Google" id="ProtNLM"/>
    </source>
</evidence>
<dbReference type="InterPro" id="IPR018661">
    <property type="entry name" value="DUF2093"/>
</dbReference>
<accession>A0A7W6LEW3</accession>
<sequence length="79" mass="8714">MNRFEGGGSREAKIRYLDGDYQILQPGSFVTCAMTGAAIPVDELRYWSVARQEAYVDCASSLEAEKRAGALPNQRRALS</sequence>
<gene>
    <name evidence="1" type="ORF">GGQ72_001557</name>
</gene>
<dbReference type="Proteomes" id="UP000519897">
    <property type="component" value="Unassembled WGS sequence"/>
</dbReference>
<dbReference type="AlphaFoldDB" id="A0A7W6LEW3"/>
<proteinExistence type="predicted"/>
<organism evidence="1 2">
    <name type="scientific">Rhizobium rhizoryzae</name>
    <dbReference type="NCBI Taxonomy" id="451876"/>
    <lineage>
        <taxon>Bacteria</taxon>
        <taxon>Pseudomonadati</taxon>
        <taxon>Pseudomonadota</taxon>
        <taxon>Alphaproteobacteria</taxon>
        <taxon>Hyphomicrobiales</taxon>
        <taxon>Rhizobiaceae</taxon>
        <taxon>Rhizobium/Agrobacterium group</taxon>
        <taxon>Rhizobium</taxon>
    </lineage>
</organism>
<evidence type="ECO:0000313" key="2">
    <source>
        <dbReference type="Proteomes" id="UP000519897"/>
    </source>
</evidence>
<protein>
    <recommendedName>
        <fullName evidence="3">DUF2093 domain-containing protein</fullName>
    </recommendedName>
</protein>
<dbReference type="RefSeq" id="WP_062553105.1">
    <property type="nucleotide sequence ID" value="NZ_CP049250.1"/>
</dbReference>
<name>A0A7W6LEW3_9HYPH</name>
<dbReference type="Pfam" id="PF09866">
    <property type="entry name" value="DUF2093"/>
    <property type="match status" value="1"/>
</dbReference>